<reference evidence="1 2" key="1">
    <citation type="journal article" date="2018" name="Science">
        <title>The opium poppy genome and morphinan production.</title>
        <authorList>
            <person name="Guo L."/>
            <person name="Winzer T."/>
            <person name="Yang X."/>
            <person name="Li Y."/>
            <person name="Ning Z."/>
            <person name="He Z."/>
            <person name="Teodor R."/>
            <person name="Lu Y."/>
            <person name="Bowser T.A."/>
            <person name="Graham I.A."/>
            <person name="Ye K."/>
        </authorList>
    </citation>
    <scope>NUCLEOTIDE SEQUENCE [LARGE SCALE GENOMIC DNA]</scope>
    <source>
        <strain evidence="2">cv. HN1</strain>
        <tissue evidence="1">Leaves</tissue>
    </source>
</reference>
<dbReference type="Proteomes" id="UP000316621">
    <property type="component" value="Chromosome 10"/>
</dbReference>
<proteinExistence type="predicted"/>
<sequence length="75" mass="8417">MALVQKLGLDPAKETTLQGLNSALVELPSSERRARFQEYLILRRQLQYQCSRVPKEIIVEVLSSLASAVDICILC</sequence>
<keyword evidence="2" id="KW-1185">Reference proteome</keyword>
<dbReference type="EMBL" id="CM010724">
    <property type="protein sequence ID" value="RZC79629.1"/>
    <property type="molecule type" value="Genomic_DNA"/>
</dbReference>
<accession>A0A4Y7L5S7</accession>
<evidence type="ECO:0000313" key="2">
    <source>
        <dbReference type="Proteomes" id="UP000316621"/>
    </source>
</evidence>
<protein>
    <submittedName>
        <fullName evidence="1">Uncharacterized protein</fullName>
    </submittedName>
</protein>
<dbReference type="AlphaFoldDB" id="A0A4Y7L5S7"/>
<gene>
    <name evidence="1" type="ORF">C5167_042204</name>
</gene>
<evidence type="ECO:0000313" key="1">
    <source>
        <dbReference type="EMBL" id="RZC79629.1"/>
    </source>
</evidence>
<dbReference type="Gramene" id="RZC79629">
    <property type="protein sequence ID" value="RZC79629"/>
    <property type="gene ID" value="C5167_042204"/>
</dbReference>
<organism evidence="1 2">
    <name type="scientific">Papaver somniferum</name>
    <name type="common">Opium poppy</name>
    <dbReference type="NCBI Taxonomy" id="3469"/>
    <lineage>
        <taxon>Eukaryota</taxon>
        <taxon>Viridiplantae</taxon>
        <taxon>Streptophyta</taxon>
        <taxon>Embryophyta</taxon>
        <taxon>Tracheophyta</taxon>
        <taxon>Spermatophyta</taxon>
        <taxon>Magnoliopsida</taxon>
        <taxon>Ranunculales</taxon>
        <taxon>Papaveraceae</taxon>
        <taxon>Papaveroideae</taxon>
        <taxon>Papaver</taxon>
    </lineage>
</organism>
<name>A0A4Y7L5S7_PAPSO</name>